<evidence type="ECO:0000259" key="4">
    <source>
        <dbReference type="Pfam" id="PF07987"/>
    </source>
</evidence>
<gene>
    <name evidence="5" type="ORF">BJ971_003165</name>
</gene>
<sequence>MRYRSRLTTISALAALAVLALAAPAAAHVEVSADKAHAGATDVTLSFQGEAENPSGIVSERVVLPAGIAPADVTPVKTPAGWEFATTSDGFTVGGKALPANQDAEWSVKVALLPADQTRLSFKTLETYADGEVSRWIEIQEEGAAEPANPAPLLVLQPGPPVASAPATESSPPEISDAPTPQDVGPVPTESADGPNPVWMWWMWAVFAVVLVGGVAFGWRYFHRNSRR</sequence>
<keyword evidence="2" id="KW-0812">Transmembrane</keyword>
<keyword evidence="2" id="KW-1133">Transmembrane helix</keyword>
<evidence type="ECO:0000256" key="2">
    <source>
        <dbReference type="SAM" id="Phobius"/>
    </source>
</evidence>
<dbReference type="EMBL" id="JACHNH010000001">
    <property type="protein sequence ID" value="MBB4762609.1"/>
    <property type="molecule type" value="Genomic_DNA"/>
</dbReference>
<evidence type="ECO:0000313" key="5">
    <source>
        <dbReference type="EMBL" id="MBB4762609.1"/>
    </source>
</evidence>
<dbReference type="Proteomes" id="UP000578112">
    <property type="component" value="Unassembled WGS sequence"/>
</dbReference>
<comment type="caution">
    <text evidence="5">The sequence shown here is derived from an EMBL/GenBank/DDBJ whole genome shotgun (WGS) entry which is preliminary data.</text>
</comment>
<dbReference type="InterPro" id="IPR038507">
    <property type="entry name" value="YcnI-like_sf"/>
</dbReference>
<feature type="signal peptide" evidence="3">
    <location>
        <begin position="1"/>
        <end position="27"/>
    </location>
</feature>
<feature type="domain" description="YncI copper-binding" evidence="4">
    <location>
        <begin position="94"/>
        <end position="156"/>
    </location>
</feature>
<evidence type="ECO:0000256" key="1">
    <source>
        <dbReference type="SAM" id="MobiDB-lite"/>
    </source>
</evidence>
<dbReference type="RefSeq" id="WP_239087215.1">
    <property type="nucleotide sequence ID" value="NZ_BOMK01000009.1"/>
</dbReference>
<feature type="transmembrane region" description="Helical" evidence="2">
    <location>
        <begin position="199"/>
        <end position="222"/>
    </location>
</feature>
<organism evidence="5 6">
    <name type="scientific">Actinoplanes digitatis</name>
    <dbReference type="NCBI Taxonomy" id="1868"/>
    <lineage>
        <taxon>Bacteria</taxon>
        <taxon>Bacillati</taxon>
        <taxon>Actinomycetota</taxon>
        <taxon>Actinomycetes</taxon>
        <taxon>Micromonosporales</taxon>
        <taxon>Micromonosporaceae</taxon>
        <taxon>Actinoplanes</taxon>
    </lineage>
</organism>
<keyword evidence="2" id="KW-0472">Membrane</keyword>
<evidence type="ECO:0000313" key="6">
    <source>
        <dbReference type="Proteomes" id="UP000578112"/>
    </source>
</evidence>
<dbReference type="Gene3D" id="2.60.40.2230">
    <property type="entry name" value="Uncharacterised protein YcnI-like PF07987, DUF1775"/>
    <property type="match status" value="1"/>
</dbReference>
<accession>A0A7W7HXJ4</accession>
<evidence type="ECO:0000256" key="3">
    <source>
        <dbReference type="SAM" id="SignalP"/>
    </source>
</evidence>
<keyword evidence="6" id="KW-1185">Reference proteome</keyword>
<dbReference type="AlphaFoldDB" id="A0A7W7HXJ4"/>
<keyword evidence="3" id="KW-0732">Signal</keyword>
<reference evidence="5 6" key="1">
    <citation type="submission" date="2020-08" db="EMBL/GenBank/DDBJ databases">
        <title>Sequencing the genomes of 1000 actinobacteria strains.</title>
        <authorList>
            <person name="Klenk H.-P."/>
        </authorList>
    </citation>
    <scope>NUCLEOTIDE SEQUENCE [LARGE SCALE GENOMIC DNA]</scope>
    <source>
        <strain evidence="5 6">DSM 43149</strain>
    </source>
</reference>
<proteinExistence type="predicted"/>
<dbReference type="InterPro" id="IPR012533">
    <property type="entry name" value="YcnI-copper_dom"/>
</dbReference>
<feature type="chain" id="PRO_5038710106" evidence="3">
    <location>
        <begin position="28"/>
        <end position="228"/>
    </location>
</feature>
<dbReference type="Pfam" id="PF07987">
    <property type="entry name" value="DUF1775"/>
    <property type="match status" value="1"/>
</dbReference>
<name>A0A7W7HXJ4_9ACTN</name>
<protein>
    <submittedName>
        <fullName evidence="5">Uncharacterized protein YcnI</fullName>
    </submittedName>
</protein>
<feature type="region of interest" description="Disordered" evidence="1">
    <location>
        <begin position="150"/>
        <end position="191"/>
    </location>
</feature>